<keyword evidence="3" id="KW-1185">Reference proteome</keyword>
<accession>A0A411WMG7</accession>
<dbReference type="RefSeq" id="WP_130592280.1">
    <property type="nucleotide sequence ID" value="NZ_CP034752.1"/>
</dbReference>
<dbReference type="NCBIfam" id="TIGR01635">
    <property type="entry name" value="tail_comp_S"/>
    <property type="match status" value="2"/>
</dbReference>
<organism evidence="2 3">
    <name type="scientific">Limnobaculum zhutongyuii</name>
    <dbReference type="NCBI Taxonomy" id="2498113"/>
    <lineage>
        <taxon>Bacteria</taxon>
        <taxon>Pseudomonadati</taxon>
        <taxon>Pseudomonadota</taxon>
        <taxon>Gammaproteobacteria</taxon>
        <taxon>Enterobacterales</taxon>
        <taxon>Budviciaceae</taxon>
        <taxon>Limnobaculum</taxon>
    </lineage>
</organism>
<name>A0A411WMG7_9GAMM</name>
<dbReference type="InterPro" id="IPR006522">
    <property type="entry name" value="Phage_virion_morphogenesis"/>
</dbReference>
<protein>
    <submittedName>
        <fullName evidence="2">Phage virion morphogenesis protein</fullName>
    </submittedName>
</protein>
<evidence type="ECO:0000313" key="2">
    <source>
        <dbReference type="EMBL" id="QBH97347.1"/>
    </source>
</evidence>
<evidence type="ECO:0000313" key="3">
    <source>
        <dbReference type="Proteomes" id="UP000293154"/>
    </source>
</evidence>
<proteinExistence type="predicted"/>
<sequence>MSTNTDALFQQLDDYLATVIKHLEPNQRRRLSRQLAFGLRRRQQQRIGQQQNPDGSHYAPRKNKVLRTSGSVRFLWKTGIRELANWRTTGRGDKRQITGFDVDRGAVRSFYKRDIQQYIAINLNQTKQTKSKPEKMFRRLRTARFLRATSSANEANVGFSGRASQIASVHQYGEVDNVAENAKARYPERELLGLSHSDLDYIADTVVQFVQHP</sequence>
<dbReference type="Proteomes" id="UP000293154">
    <property type="component" value="Chromosome"/>
</dbReference>
<dbReference type="AlphaFoldDB" id="A0A411WMG7"/>
<gene>
    <name evidence="2" type="ORF">EKN56_13630</name>
</gene>
<dbReference type="KEGG" id="prag:EKN56_13630"/>
<dbReference type="EMBL" id="CP034752">
    <property type="protein sequence ID" value="QBH97347.1"/>
    <property type="molecule type" value="Genomic_DNA"/>
</dbReference>
<dbReference type="OrthoDB" id="6402405at2"/>
<feature type="region of interest" description="Disordered" evidence="1">
    <location>
        <begin position="41"/>
        <end position="63"/>
    </location>
</feature>
<reference evidence="2 3" key="1">
    <citation type="submission" date="2019-03" db="EMBL/GenBank/DDBJ databases">
        <title>Pragia sp. nov. isolated from the gut tract of Carduelis flavirostris.</title>
        <authorList>
            <person name="Ge Y."/>
        </authorList>
    </citation>
    <scope>NUCLEOTIDE SEQUENCE [LARGE SCALE GENOMIC DNA]</scope>
    <source>
        <strain evidence="2 3">CF-458</strain>
    </source>
</reference>
<dbReference type="Pfam" id="PF05069">
    <property type="entry name" value="Phage_tail_S"/>
    <property type="match status" value="2"/>
</dbReference>
<evidence type="ECO:0000256" key="1">
    <source>
        <dbReference type="SAM" id="MobiDB-lite"/>
    </source>
</evidence>